<dbReference type="GO" id="GO:0006680">
    <property type="term" value="P:glucosylceramide catabolic process"/>
    <property type="evidence" value="ECO:0007669"/>
    <property type="project" value="TreeGrafter"/>
</dbReference>
<accession>A0A174MZ47</accession>
<evidence type="ECO:0000313" key="1">
    <source>
        <dbReference type="EMBL" id="MBN2954409.1"/>
    </source>
</evidence>
<dbReference type="PANTHER" id="PTHR11069">
    <property type="entry name" value="GLUCOSYLCERAMIDASE"/>
    <property type="match status" value="1"/>
</dbReference>
<dbReference type="RefSeq" id="WP_055218693.1">
    <property type="nucleotide sequence ID" value="NZ_JAAITZ010000003.1"/>
</dbReference>
<dbReference type="GO" id="GO:0004348">
    <property type="term" value="F:glucosylceramidase activity"/>
    <property type="evidence" value="ECO:0007669"/>
    <property type="project" value="InterPro"/>
</dbReference>
<dbReference type="InterPro" id="IPR013780">
    <property type="entry name" value="Glyco_hydro_b"/>
</dbReference>
<dbReference type="OrthoDB" id="9806701at2"/>
<comment type="caution">
    <text evidence="1">The sequence shown here is derived from an EMBL/GenBank/DDBJ whole genome shotgun (WGS) entry which is preliminary data.</text>
</comment>
<protein>
    <submittedName>
        <fullName evidence="1">Uncharacterized protein</fullName>
    </submittedName>
</protein>
<gene>
    <name evidence="1" type="ORF">JTJ23_12655</name>
</gene>
<dbReference type="InterPro" id="IPR001139">
    <property type="entry name" value="Glyco_hydro_30"/>
</dbReference>
<dbReference type="Pfam" id="PF17189">
    <property type="entry name" value="Glyco_hydro_30C"/>
    <property type="match status" value="1"/>
</dbReference>
<proteinExistence type="predicted"/>
<dbReference type="EMBL" id="JAFHBD010000062">
    <property type="protein sequence ID" value="MBN2954409.1"/>
    <property type="molecule type" value="Genomic_DNA"/>
</dbReference>
<dbReference type="STRING" id="1150298.ERS852406_01389"/>
<sequence length="128" mass="14311">MESNFEWITANGDIGIRFFHSIDGGPRHVPMGFTSGLIVDDDFHYRKPIMYHYIGHISKYIAPGAKRIGWSKYGANLDVTAAVNPDGSYVVILLNRTKEDSGCFLRVNGHIMRVDLPAETLSTVVIEK</sequence>
<name>A0A174MZ47_9FIRM</name>
<evidence type="ECO:0000313" key="2">
    <source>
        <dbReference type="Proteomes" id="UP000737612"/>
    </source>
</evidence>
<dbReference type="PANTHER" id="PTHR11069:SF23">
    <property type="entry name" value="LYSOSOMAL ACID GLUCOSYLCERAMIDASE"/>
    <property type="match status" value="1"/>
</dbReference>
<dbReference type="AlphaFoldDB" id="A0A174MZ47"/>
<dbReference type="GO" id="GO:0016020">
    <property type="term" value="C:membrane"/>
    <property type="evidence" value="ECO:0007669"/>
    <property type="project" value="GOC"/>
</dbReference>
<reference evidence="1" key="1">
    <citation type="submission" date="2021-02" db="EMBL/GenBank/DDBJ databases">
        <title>Metagenome-assembled genomes from human diarrheal sample B26.</title>
        <authorList>
            <person name="Ateba T.P."/>
            <person name="Alayande K.A."/>
            <person name="Mwanza M."/>
        </authorList>
    </citation>
    <scope>NUCLEOTIDE SEQUENCE</scope>
    <source>
        <strain evidence="1">06WH</strain>
    </source>
</reference>
<dbReference type="Proteomes" id="UP000737612">
    <property type="component" value="Unassembled WGS sequence"/>
</dbReference>
<dbReference type="InterPro" id="IPR033452">
    <property type="entry name" value="GH30_C"/>
</dbReference>
<dbReference type="Gene3D" id="2.60.40.1180">
    <property type="entry name" value="Golgi alpha-mannosidase II"/>
    <property type="match status" value="1"/>
</dbReference>
<organism evidence="1 2">
    <name type="scientific">Fusicatenibacter saccharivorans</name>
    <dbReference type="NCBI Taxonomy" id="1150298"/>
    <lineage>
        <taxon>Bacteria</taxon>
        <taxon>Bacillati</taxon>
        <taxon>Bacillota</taxon>
        <taxon>Clostridia</taxon>
        <taxon>Lachnospirales</taxon>
        <taxon>Lachnospiraceae</taxon>
        <taxon>Fusicatenibacter</taxon>
    </lineage>
</organism>